<keyword evidence="6" id="KW-0812">Transmembrane</keyword>
<evidence type="ECO:0000313" key="8">
    <source>
        <dbReference type="RefSeq" id="XP_017870138.1"/>
    </source>
</evidence>
<accession>A0ABM1PSF2</accession>
<dbReference type="SUPFAM" id="SSF81419">
    <property type="entry name" value="Mitochondrial cytochrome c oxidase subunit VIIa"/>
    <property type="match status" value="1"/>
</dbReference>
<dbReference type="InterPro" id="IPR003177">
    <property type="entry name" value="Cytc_oxidase_su7a_met"/>
</dbReference>
<evidence type="ECO:0000256" key="2">
    <source>
        <dbReference type="ARBA" id="ARBA00009331"/>
    </source>
</evidence>
<name>A0ABM1PSF2_DROAR</name>
<dbReference type="CDD" id="cd00928">
    <property type="entry name" value="Cyt_c_Oxidase_VIIa"/>
    <property type="match status" value="1"/>
</dbReference>
<reference evidence="7" key="2">
    <citation type="journal article" date="2016" name="G3 (Bethesda)">
        <title>Genome Evolution in Three Species of Cactophilic Drosophila.</title>
        <authorList>
            <person name="Sanchez-Flores A."/>
            <person name="Penazola F."/>
            <person name="Carpinteyro-Ponce J."/>
            <person name="Nazario-Yepiz N."/>
            <person name="Abreu-Goodger C."/>
            <person name="Machado C.A."/>
            <person name="Markow T.A."/>
        </authorList>
    </citation>
    <scope>NUCLEOTIDE SEQUENCE [LARGE SCALE GENOMIC DNA]</scope>
</reference>
<feature type="transmembrane region" description="Helical" evidence="6">
    <location>
        <begin position="76"/>
        <end position="101"/>
    </location>
</feature>
<evidence type="ECO:0000256" key="5">
    <source>
        <dbReference type="ARBA" id="ARBA00023136"/>
    </source>
</evidence>
<keyword evidence="4" id="KW-0496">Mitochondrion</keyword>
<evidence type="ECO:0000256" key="4">
    <source>
        <dbReference type="ARBA" id="ARBA00023128"/>
    </source>
</evidence>
<dbReference type="RefSeq" id="XP_017870138.1">
    <property type="nucleotide sequence ID" value="XM_018014649.1"/>
</dbReference>
<dbReference type="PANTHER" id="PTHR10510">
    <property type="entry name" value="CYTOCHROME C OXIDASE POLYPEPTIDE 7A"/>
    <property type="match status" value="1"/>
</dbReference>
<keyword evidence="5 6" id="KW-0472">Membrane</keyword>
<keyword evidence="3" id="KW-0999">Mitochondrion inner membrane</keyword>
<reference evidence="7" key="1">
    <citation type="journal article" date="1997" name="Nucleic Acids Res.">
        <title>tRNAscan-SE: a program for improved detection of transfer RNA genes in genomic sequence.</title>
        <authorList>
            <person name="Lowe T.M."/>
            <person name="Eddy S.R."/>
        </authorList>
    </citation>
    <scope>NUCLEOTIDE SEQUENCE [LARGE SCALE GENOMIC DNA]</scope>
</reference>
<proteinExistence type="inferred from homology"/>
<evidence type="ECO:0000313" key="7">
    <source>
        <dbReference type="Proteomes" id="UP000694904"/>
    </source>
</evidence>
<dbReference type="GeneID" id="108618571"/>
<reference evidence="8" key="3">
    <citation type="submission" date="2025-08" db="UniProtKB">
        <authorList>
            <consortium name="RefSeq"/>
        </authorList>
    </citation>
    <scope>IDENTIFICATION</scope>
    <source>
        <tissue evidence="8">Whole organism</tissue>
    </source>
</reference>
<comment type="subcellular location">
    <subcellularLocation>
        <location evidence="1">Mitochondrion inner membrane</location>
    </subcellularLocation>
</comment>
<evidence type="ECO:0000256" key="1">
    <source>
        <dbReference type="ARBA" id="ARBA00004273"/>
    </source>
</evidence>
<organism evidence="7 8">
    <name type="scientific">Drosophila arizonae</name>
    <name type="common">Fruit fly</name>
    <dbReference type="NCBI Taxonomy" id="7263"/>
    <lineage>
        <taxon>Eukaryota</taxon>
        <taxon>Metazoa</taxon>
        <taxon>Ecdysozoa</taxon>
        <taxon>Arthropoda</taxon>
        <taxon>Hexapoda</taxon>
        <taxon>Insecta</taxon>
        <taxon>Pterygota</taxon>
        <taxon>Neoptera</taxon>
        <taxon>Endopterygota</taxon>
        <taxon>Diptera</taxon>
        <taxon>Brachycera</taxon>
        <taxon>Muscomorpha</taxon>
        <taxon>Ephydroidea</taxon>
        <taxon>Drosophilidae</taxon>
        <taxon>Drosophila</taxon>
    </lineage>
</organism>
<sequence length="102" mass="11348">MQRNLISKLRPLLRQVNGCYSIATPLVPSRSIQMSPVKMSGRTGAKITPKMAKLQKQYQEDNGKPVFLKGGVMDNVLFMSTLVLCVVGLVGDFILWFSYILA</sequence>
<dbReference type="Gene3D" id="4.10.91.10">
    <property type="entry name" value="Cytochrome c oxidase, subunit VIIa"/>
    <property type="match status" value="1"/>
</dbReference>
<keyword evidence="6" id="KW-1133">Transmembrane helix</keyword>
<dbReference type="PANTHER" id="PTHR10510:SF13">
    <property type="entry name" value="CYTOCHROME C OXIDASE SUBUNIT 7A-LIKE-RELATED"/>
    <property type="match status" value="1"/>
</dbReference>
<dbReference type="Proteomes" id="UP000694904">
    <property type="component" value="Chromosome 2"/>
</dbReference>
<evidence type="ECO:0000256" key="3">
    <source>
        <dbReference type="ARBA" id="ARBA00022792"/>
    </source>
</evidence>
<dbReference type="InterPro" id="IPR036539">
    <property type="entry name" value="Cyt_c_oxidase_su7a_sf"/>
</dbReference>
<comment type="similarity">
    <text evidence="2">Belongs to the cytochrome c oxidase VIIa family.</text>
</comment>
<keyword evidence="7" id="KW-1185">Reference proteome</keyword>
<gene>
    <name evidence="8" type="primary">LOC108618571</name>
</gene>
<evidence type="ECO:0000256" key="6">
    <source>
        <dbReference type="SAM" id="Phobius"/>
    </source>
</evidence>
<protein>
    <submittedName>
        <fullName evidence="8">Cytochrome c oxidase subunit 7A, mitochondrial</fullName>
    </submittedName>
</protein>